<gene>
    <name evidence="2" type="ORF">BHM03_00030282</name>
</gene>
<sequence>MFEGVAPADPGTADALVVMWPNFDVDSTVMTRRLVEVRKNYFILSEYELHVPLSGERPYDAFSKGFNLSPDALEAGLGFPLHPMIEVCLKGWQISPSQMTLNSWRYLVAFLWECFGSGITVTRDLFMACFHLSRGQAGNYLTAHAGFRVGVRLPTIKAGSHDFSSSHVIGAGASQPSGLLGWGVKDMNEAWVAEVGLSPAPQGMFLLSAHCVKCFTDHTLFRRKTTEYQAEASGSSTRVPSRKGKEPVAMEEAPKRGYILRELCEVEDCVEAERYFATVMARLKVAEVGMSDRGCLFNSGDRQLAEVGNGR</sequence>
<accession>A0A445MI83</accession>
<proteinExistence type="predicted"/>
<feature type="region of interest" description="Disordered" evidence="1">
    <location>
        <begin position="231"/>
        <end position="250"/>
    </location>
</feature>
<name>A0A445MI83_ENSVE</name>
<reference evidence="2" key="1">
    <citation type="journal article" date="2018" name="Data Brief">
        <title>Genome sequence data from 17 accessions of Ensete ventricosum, a staple food crop for millions in Ethiopia.</title>
        <authorList>
            <person name="Yemataw Z."/>
            <person name="Muzemil S."/>
            <person name="Ambachew D."/>
            <person name="Tripathi L."/>
            <person name="Tesfaye K."/>
            <person name="Chala A."/>
            <person name="Farbos A."/>
            <person name="O'Neill P."/>
            <person name="Moore K."/>
            <person name="Grant M."/>
            <person name="Studholme D.J."/>
        </authorList>
    </citation>
    <scope>NUCLEOTIDE SEQUENCE [LARGE SCALE GENOMIC DNA]</scope>
    <source>
        <tissue evidence="2">Leaf</tissue>
    </source>
</reference>
<dbReference type="Proteomes" id="UP000290560">
    <property type="component" value="Unassembled WGS sequence"/>
</dbReference>
<organism evidence="2">
    <name type="scientific">Ensete ventricosum</name>
    <name type="common">Abyssinian banana</name>
    <name type="synonym">Musa ensete</name>
    <dbReference type="NCBI Taxonomy" id="4639"/>
    <lineage>
        <taxon>Eukaryota</taxon>
        <taxon>Viridiplantae</taxon>
        <taxon>Streptophyta</taxon>
        <taxon>Embryophyta</taxon>
        <taxon>Tracheophyta</taxon>
        <taxon>Spermatophyta</taxon>
        <taxon>Magnoliopsida</taxon>
        <taxon>Liliopsida</taxon>
        <taxon>Zingiberales</taxon>
        <taxon>Musaceae</taxon>
        <taxon>Ensete</taxon>
    </lineage>
</organism>
<evidence type="ECO:0000313" key="2">
    <source>
        <dbReference type="EMBL" id="RZR73970.1"/>
    </source>
</evidence>
<protein>
    <submittedName>
        <fullName evidence="2">Uncharacterized protein</fullName>
    </submittedName>
</protein>
<evidence type="ECO:0000256" key="1">
    <source>
        <dbReference type="SAM" id="MobiDB-lite"/>
    </source>
</evidence>
<dbReference type="AlphaFoldDB" id="A0A445MI83"/>
<dbReference type="EMBL" id="KV876071">
    <property type="protein sequence ID" value="RZR73970.1"/>
    <property type="molecule type" value="Genomic_DNA"/>
</dbReference>